<dbReference type="PANTHER" id="PTHR41252">
    <property type="entry name" value="BLR2505 PROTEIN"/>
    <property type="match status" value="1"/>
</dbReference>
<dbReference type="PANTHER" id="PTHR41252:SF1">
    <property type="entry name" value="BLR2505 PROTEIN"/>
    <property type="match status" value="1"/>
</dbReference>
<feature type="domain" description="SnoaL-like" evidence="1">
    <location>
        <begin position="15"/>
        <end position="124"/>
    </location>
</feature>
<protein>
    <submittedName>
        <fullName evidence="2">Nuclear transport factor 2 family protein</fullName>
    </submittedName>
</protein>
<dbReference type="SUPFAM" id="SSF54427">
    <property type="entry name" value="NTF2-like"/>
    <property type="match status" value="1"/>
</dbReference>
<reference evidence="2 3" key="1">
    <citation type="submission" date="2024-09" db="EMBL/GenBank/DDBJ databases">
        <title>The Natural Products Discovery Center: Release of the First 8490 Sequenced Strains for Exploring Actinobacteria Biosynthetic Diversity.</title>
        <authorList>
            <person name="Kalkreuter E."/>
            <person name="Kautsar S.A."/>
            <person name="Yang D."/>
            <person name="Bader C.D."/>
            <person name="Teijaro C.N."/>
            <person name="Fluegel L."/>
            <person name="Davis C.M."/>
            <person name="Simpson J.R."/>
            <person name="Lauterbach L."/>
            <person name="Steele A.D."/>
            <person name="Gui C."/>
            <person name="Meng S."/>
            <person name="Li G."/>
            <person name="Viehrig K."/>
            <person name="Ye F."/>
            <person name="Su P."/>
            <person name="Kiefer A.F."/>
            <person name="Nichols A."/>
            <person name="Cepeda A.J."/>
            <person name="Yan W."/>
            <person name="Fan B."/>
            <person name="Jiang Y."/>
            <person name="Adhikari A."/>
            <person name="Zheng C.-J."/>
            <person name="Schuster L."/>
            <person name="Cowan T.M."/>
            <person name="Smanski M.J."/>
            <person name="Chevrette M.G."/>
            <person name="De Carvalho L.P.S."/>
            <person name="Shen B."/>
        </authorList>
    </citation>
    <scope>NUCLEOTIDE SEQUENCE [LARGE SCALE GENOMIC DNA]</scope>
    <source>
        <strain evidence="2 3">NPDC058753</strain>
    </source>
</reference>
<evidence type="ECO:0000313" key="2">
    <source>
        <dbReference type="EMBL" id="MFE1353009.1"/>
    </source>
</evidence>
<dbReference type="EMBL" id="JBHYPX010000023">
    <property type="protein sequence ID" value="MFE1353009.1"/>
    <property type="molecule type" value="Genomic_DNA"/>
</dbReference>
<comment type="caution">
    <text evidence="2">The sequence shown here is derived from an EMBL/GenBank/DDBJ whole genome shotgun (WGS) entry which is preliminary data.</text>
</comment>
<organism evidence="2 3">
    <name type="scientific">Kitasatospora phosalacinea</name>
    <dbReference type="NCBI Taxonomy" id="2065"/>
    <lineage>
        <taxon>Bacteria</taxon>
        <taxon>Bacillati</taxon>
        <taxon>Actinomycetota</taxon>
        <taxon>Actinomycetes</taxon>
        <taxon>Kitasatosporales</taxon>
        <taxon>Streptomycetaceae</taxon>
        <taxon>Kitasatospora</taxon>
    </lineage>
</organism>
<name>A0ABW6GJU6_9ACTN</name>
<keyword evidence="3" id="KW-1185">Reference proteome</keyword>
<gene>
    <name evidence="2" type="ORF">ACFW6T_13565</name>
</gene>
<accession>A0ABW6GJU6</accession>
<sequence length="143" mass="15361">MSTEPRAATDPRTVVADYVAAVARGDADAVRDAFTEDAVWTYPGDLPLSGEWRGRRAVVEDFLGSIGALIAPGTAVEVALVGEPVVQGDRVVAEWTSRCTTVHGRLYENLNLGVFTVRDGRIAAVREYTDTHRAATVLFANGE</sequence>
<evidence type="ECO:0000259" key="1">
    <source>
        <dbReference type="Pfam" id="PF12680"/>
    </source>
</evidence>
<dbReference type="InterPro" id="IPR032710">
    <property type="entry name" value="NTF2-like_dom_sf"/>
</dbReference>
<dbReference type="Gene3D" id="3.10.450.50">
    <property type="match status" value="1"/>
</dbReference>
<dbReference type="InterPro" id="IPR037401">
    <property type="entry name" value="SnoaL-like"/>
</dbReference>
<evidence type="ECO:0000313" key="3">
    <source>
        <dbReference type="Proteomes" id="UP001599542"/>
    </source>
</evidence>
<dbReference type="Pfam" id="PF12680">
    <property type="entry name" value="SnoaL_2"/>
    <property type="match status" value="1"/>
</dbReference>
<proteinExistence type="predicted"/>
<dbReference type="Proteomes" id="UP001599542">
    <property type="component" value="Unassembled WGS sequence"/>
</dbReference>
<dbReference type="RefSeq" id="WP_380325564.1">
    <property type="nucleotide sequence ID" value="NZ_JBHYPW010000029.1"/>
</dbReference>